<evidence type="ECO:0000313" key="2">
    <source>
        <dbReference type="EMBL" id="CAG6768231.1"/>
    </source>
</evidence>
<dbReference type="AlphaFoldDB" id="A0A8D9AQX2"/>
<protein>
    <submittedName>
        <fullName evidence="2">Uncharacterized protein</fullName>
    </submittedName>
</protein>
<name>A0A8D9AQX2_9HEMI</name>
<organism evidence="2">
    <name type="scientific">Cacopsylla melanoneura</name>
    <dbReference type="NCBI Taxonomy" id="428564"/>
    <lineage>
        <taxon>Eukaryota</taxon>
        <taxon>Metazoa</taxon>
        <taxon>Ecdysozoa</taxon>
        <taxon>Arthropoda</taxon>
        <taxon>Hexapoda</taxon>
        <taxon>Insecta</taxon>
        <taxon>Pterygota</taxon>
        <taxon>Neoptera</taxon>
        <taxon>Paraneoptera</taxon>
        <taxon>Hemiptera</taxon>
        <taxon>Sternorrhyncha</taxon>
        <taxon>Psylloidea</taxon>
        <taxon>Psyllidae</taxon>
        <taxon>Psyllinae</taxon>
        <taxon>Cacopsylla</taxon>
    </lineage>
</organism>
<proteinExistence type="predicted"/>
<reference evidence="2" key="1">
    <citation type="submission" date="2021-05" db="EMBL/GenBank/DDBJ databases">
        <authorList>
            <person name="Alioto T."/>
            <person name="Alioto T."/>
            <person name="Gomez Garrido J."/>
        </authorList>
    </citation>
    <scope>NUCLEOTIDE SEQUENCE</scope>
</reference>
<keyword evidence="1" id="KW-0732">Signal</keyword>
<accession>A0A8D9AQX2</accession>
<sequence length="170" mass="18359">MSSVSTKVTFLFLLFHNMLHFSLGSADINPISNSNTFTNYEHPVPGDVLTVTQKTIICGFTVDATLCPVKGNSDPLCDRISGAVGGKKPRCENQHVCSFEMPPDNGPVKNITLSPYTTKGTPASPIVAMAREPNRAYLTTEDLDDLIIAKNCEKNGLFVFVPELVKGAPS</sequence>
<feature type="chain" id="PRO_5034378198" evidence="1">
    <location>
        <begin position="25"/>
        <end position="170"/>
    </location>
</feature>
<evidence type="ECO:0000256" key="1">
    <source>
        <dbReference type="SAM" id="SignalP"/>
    </source>
</evidence>
<feature type="signal peptide" evidence="1">
    <location>
        <begin position="1"/>
        <end position="24"/>
    </location>
</feature>
<dbReference type="EMBL" id="HBUF01575744">
    <property type="protein sequence ID" value="CAG6768231.1"/>
    <property type="molecule type" value="Transcribed_RNA"/>
</dbReference>